<dbReference type="STRING" id="630626.EBL_c20270"/>
<sequence>MEDEIIPVDEHLVLYSVHERFAGALYGLVKRNQAWLQQSMDWPRHVNSAEDIRKTLQGNYLLHHRGYAKMFIMYYDDQPAGVISFNQIEPTNKAGWIGYWLSQELQGQGIMSRALQAFIHHYARSGLVRRFAIKCIVTNQASNHVARRNGFTLEGRLVQAEYLNGAFHDVHLYGRIIDAEDQ</sequence>
<keyword evidence="3" id="KW-1185">Reference proteome</keyword>
<feature type="domain" description="N-acetyltransferase" evidence="1">
    <location>
        <begin position="26"/>
        <end position="174"/>
    </location>
</feature>
<organism evidence="2 3">
    <name type="scientific">Shimwellia blattae (strain ATCC 29907 / DSM 4481 / JCM 1650 / NBRC 105725 / CDC 9005-74)</name>
    <name type="common">Escherichia blattae</name>
    <dbReference type="NCBI Taxonomy" id="630626"/>
    <lineage>
        <taxon>Bacteria</taxon>
        <taxon>Pseudomonadati</taxon>
        <taxon>Pseudomonadota</taxon>
        <taxon>Gammaproteobacteria</taxon>
        <taxon>Enterobacterales</taxon>
        <taxon>Enterobacteriaceae</taxon>
        <taxon>Shimwellia</taxon>
    </lineage>
</organism>
<dbReference type="Proteomes" id="UP000001955">
    <property type="component" value="Chromosome"/>
</dbReference>
<dbReference type="Pfam" id="PF13302">
    <property type="entry name" value="Acetyltransf_3"/>
    <property type="match status" value="1"/>
</dbReference>
<dbReference type="GO" id="GO:1990189">
    <property type="term" value="F:protein N-terminal-serine acetyltransferase activity"/>
    <property type="evidence" value="ECO:0007669"/>
    <property type="project" value="TreeGrafter"/>
</dbReference>
<dbReference type="RefSeq" id="WP_002440862.1">
    <property type="nucleotide sequence ID" value="NC_017910.1"/>
</dbReference>
<accession>I2B9B4</accession>
<dbReference type="PANTHER" id="PTHR43441:SF11">
    <property type="entry name" value="RIBOSOMAL-PROTEIN-SERINE ACETYLTRANSFERASE"/>
    <property type="match status" value="1"/>
</dbReference>
<dbReference type="Gene3D" id="3.40.630.30">
    <property type="match status" value="1"/>
</dbReference>
<dbReference type="NCBIfam" id="NF007539">
    <property type="entry name" value="PRK10151.1"/>
    <property type="match status" value="1"/>
</dbReference>
<dbReference type="eggNOG" id="COG1670">
    <property type="taxonomic scope" value="Bacteria"/>
</dbReference>
<accession>K6VZP6</accession>
<name>I2B9B4_SHIBC</name>
<dbReference type="KEGG" id="ebt:EBL_c20270"/>
<proteinExistence type="predicted"/>
<dbReference type="OrthoDB" id="9784707at2"/>
<evidence type="ECO:0000259" key="1">
    <source>
        <dbReference type="PROSITE" id="PS51186"/>
    </source>
</evidence>
<dbReference type="CDD" id="cd04301">
    <property type="entry name" value="NAT_SF"/>
    <property type="match status" value="1"/>
</dbReference>
<evidence type="ECO:0000313" key="3">
    <source>
        <dbReference type="Proteomes" id="UP000001955"/>
    </source>
</evidence>
<dbReference type="InterPro" id="IPR016181">
    <property type="entry name" value="Acyl_CoA_acyltransferase"/>
</dbReference>
<dbReference type="PANTHER" id="PTHR43441">
    <property type="entry name" value="RIBOSOMAL-PROTEIN-SERINE ACETYLTRANSFERASE"/>
    <property type="match status" value="1"/>
</dbReference>
<dbReference type="PATRIC" id="fig|630626.3.peg.1971"/>
<dbReference type="GO" id="GO:0008999">
    <property type="term" value="F:protein-N-terminal-alanine acetyltransferase activity"/>
    <property type="evidence" value="ECO:0007669"/>
    <property type="project" value="TreeGrafter"/>
</dbReference>
<protein>
    <submittedName>
        <fullName evidence="2">Ribosomal-protein-serine acetyltransferase</fullName>
    </submittedName>
</protein>
<dbReference type="GO" id="GO:0005737">
    <property type="term" value="C:cytoplasm"/>
    <property type="evidence" value="ECO:0007669"/>
    <property type="project" value="TreeGrafter"/>
</dbReference>
<dbReference type="InterPro" id="IPR000182">
    <property type="entry name" value="GNAT_dom"/>
</dbReference>
<evidence type="ECO:0000313" key="2">
    <source>
        <dbReference type="EMBL" id="AFJ47118.1"/>
    </source>
</evidence>
<dbReference type="InterPro" id="IPR051908">
    <property type="entry name" value="Ribosomal_N-acetyltransferase"/>
</dbReference>
<gene>
    <name evidence="2" type="primary">rimL</name>
    <name evidence="2" type="ordered locus">EBL_c20270</name>
</gene>
<reference evidence="2 3" key="1">
    <citation type="journal article" date="2012" name="J. Bacteriol.">
        <title>Complete genome sequence of the B12-producing Shimwellia blattae strain DSM 4481, isolated from a cockroach.</title>
        <authorList>
            <person name="Brzuszkiewicz E."/>
            <person name="Waschkowitz T."/>
            <person name="Wiezer A."/>
            <person name="Daniel R."/>
        </authorList>
    </citation>
    <scope>NUCLEOTIDE SEQUENCE [LARGE SCALE GENOMIC DNA]</scope>
    <source>
        <strain evidence="3">ATCC 29907 / DSM 4481 / JCM 1650 / NBRC 105725 / CDC 9005-74</strain>
    </source>
</reference>
<dbReference type="SUPFAM" id="SSF55729">
    <property type="entry name" value="Acyl-CoA N-acyltransferases (Nat)"/>
    <property type="match status" value="1"/>
</dbReference>
<dbReference type="EMBL" id="CP001560">
    <property type="protein sequence ID" value="AFJ47118.1"/>
    <property type="molecule type" value="Genomic_DNA"/>
</dbReference>
<dbReference type="AlphaFoldDB" id="I2B9B4"/>
<dbReference type="PROSITE" id="PS51186">
    <property type="entry name" value="GNAT"/>
    <property type="match status" value="1"/>
</dbReference>
<keyword evidence="2" id="KW-0808">Transferase</keyword>
<dbReference type="HOGENOM" id="CLU_013985_3_0_6"/>